<dbReference type="GO" id="GO:0004674">
    <property type="term" value="F:protein serine/threonine kinase activity"/>
    <property type="evidence" value="ECO:0007669"/>
    <property type="project" value="TreeGrafter"/>
</dbReference>
<dbReference type="Proteomes" id="UP000298579">
    <property type="component" value="Chromosome linear"/>
</dbReference>
<keyword evidence="2" id="KW-0808">Transferase</keyword>
<dbReference type="InterPro" id="IPR052028">
    <property type="entry name" value="HipA_Ser/Thr_kinase"/>
</dbReference>
<dbReference type="Gene3D" id="1.10.1070.20">
    <property type="match status" value="1"/>
</dbReference>
<dbReference type="InterPro" id="IPR017508">
    <property type="entry name" value="HipA_N1"/>
</dbReference>
<comment type="similarity">
    <text evidence="1">Belongs to the HipA Ser/Thr kinase family.</text>
</comment>
<dbReference type="InterPro" id="IPR012893">
    <property type="entry name" value="HipA-like_C"/>
</dbReference>
<evidence type="ECO:0000313" key="7">
    <source>
        <dbReference type="Proteomes" id="UP000298579"/>
    </source>
</evidence>
<dbReference type="CDD" id="cd17793">
    <property type="entry name" value="HipA"/>
    <property type="match status" value="1"/>
</dbReference>
<dbReference type="EMBL" id="CP039898">
    <property type="protein sequence ID" value="QCL80400.1"/>
    <property type="molecule type" value="Genomic_DNA"/>
</dbReference>
<reference evidence="6 7" key="1">
    <citation type="submission" date="2019-04" db="EMBL/GenBank/DDBJ databases">
        <title>Complete genome sequence of Agrobacterium tumefaciens CFBP5877.</title>
        <authorList>
            <person name="Huang Y.-Y."/>
            <person name="Chiang H.-Y."/>
            <person name="Chou L."/>
            <person name="Lai E.-M."/>
            <person name="Kuo C.-H."/>
        </authorList>
    </citation>
    <scope>NUCLEOTIDE SEQUENCE [LARGE SCALE GENOMIC DNA]</scope>
    <source>
        <strain evidence="6 7">CFBP5877</strain>
    </source>
</reference>
<proteinExistence type="inferred from homology"/>
<evidence type="ECO:0000313" key="6">
    <source>
        <dbReference type="EMBL" id="QCL80400.1"/>
    </source>
</evidence>
<evidence type="ECO:0000256" key="3">
    <source>
        <dbReference type="ARBA" id="ARBA00022777"/>
    </source>
</evidence>
<protein>
    <submittedName>
        <fullName evidence="6">Type II toxin-antitoxin system HipA family toxin</fullName>
    </submittedName>
</protein>
<dbReference type="GO" id="GO:0005829">
    <property type="term" value="C:cytosol"/>
    <property type="evidence" value="ECO:0007669"/>
    <property type="project" value="TreeGrafter"/>
</dbReference>
<feature type="domain" description="HipA-like C-terminal" evidence="4">
    <location>
        <begin position="137"/>
        <end position="368"/>
    </location>
</feature>
<organism evidence="6 7">
    <name type="scientific">Agrobacterium tumefaciens</name>
    <dbReference type="NCBI Taxonomy" id="358"/>
    <lineage>
        <taxon>Bacteria</taxon>
        <taxon>Pseudomonadati</taxon>
        <taxon>Pseudomonadota</taxon>
        <taxon>Alphaproteobacteria</taxon>
        <taxon>Hyphomicrobiales</taxon>
        <taxon>Rhizobiaceae</taxon>
        <taxon>Rhizobium/Agrobacterium group</taxon>
        <taxon>Agrobacterium</taxon>
        <taxon>Agrobacterium tumefaciens complex</taxon>
    </lineage>
</organism>
<feature type="domain" description="HipA N-terminal subdomain 1" evidence="5">
    <location>
        <begin position="3"/>
        <end position="97"/>
    </location>
</feature>
<evidence type="ECO:0000256" key="2">
    <source>
        <dbReference type="ARBA" id="ARBA00022679"/>
    </source>
</evidence>
<sequence length="413" mass="45049">MTTVFYETLPVARLTFEGEWRLDYDAGWEARRSAFPVSLTMPLRSGPVGAAKLLPWLANLLPETHLAEIGQRLKVSPQDIVGLLGHIGRDTAGALSIGAPRKAGINLEPVPDEQTLERILNELPAKPFLVGERGVSMSLAGVQEKLPVFVDGDGRISVPLDGTPSTHILKPDTKRLAGSVENEAFCLSLARACGLESAEATIGVAGRRRYLLVKRYDRFTDPQGEIRRLHQEDLCQLTGHFPSQKYERSSTGRGVTMKMMFDAVSDLVSPGERLKLLDAVIFNVLICNSDSHAKNYSILIGAGGSAKMAPLYDLMCAAVYSQVDQSLPQGISDRFHAPDLRRADWQALADDVGLSGASTLKRVEELAQLVSVGCDAVAQEIAGLAGDPTRVFERLTHSVRKRCRRIQDRLGGR</sequence>
<dbReference type="PANTHER" id="PTHR37419">
    <property type="entry name" value="SERINE/THREONINE-PROTEIN KINASE TOXIN HIPA"/>
    <property type="match status" value="1"/>
</dbReference>
<evidence type="ECO:0000256" key="1">
    <source>
        <dbReference type="ARBA" id="ARBA00010164"/>
    </source>
</evidence>
<dbReference type="Pfam" id="PF07804">
    <property type="entry name" value="HipA_C"/>
    <property type="match status" value="1"/>
</dbReference>
<gene>
    <name evidence="6" type="ORF">CFBP5877_14530</name>
</gene>
<dbReference type="PANTHER" id="PTHR37419:SF1">
    <property type="entry name" value="SERINE_THREONINE-PROTEIN KINASE TOXIN HIPA"/>
    <property type="match status" value="1"/>
</dbReference>
<dbReference type="AlphaFoldDB" id="A0AAE6BEE1"/>
<dbReference type="RefSeq" id="WP_137066327.1">
    <property type="nucleotide sequence ID" value="NZ_CP039889.1"/>
</dbReference>
<dbReference type="NCBIfam" id="TIGR03071">
    <property type="entry name" value="couple_hipA"/>
    <property type="match status" value="1"/>
</dbReference>
<evidence type="ECO:0000259" key="4">
    <source>
        <dbReference type="Pfam" id="PF07804"/>
    </source>
</evidence>
<dbReference type="Pfam" id="PF13657">
    <property type="entry name" value="Couple_hipA"/>
    <property type="match status" value="1"/>
</dbReference>
<name>A0AAE6BEE1_AGRTU</name>
<keyword evidence="3" id="KW-0418">Kinase</keyword>
<accession>A0AAE6BEE1</accession>
<evidence type="ECO:0000259" key="5">
    <source>
        <dbReference type="Pfam" id="PF13657"/>
    </source>
</evidence>